<evidence type="ECO:0000256" key="10">
    <source>
        <dbReference type="ARBA" id="ARBA00022729"/>
    </source>
</evidence>
<dbReference type="Gene3D" id="3.30.200.20">
    <property type="entry name" value="Phosphorylase Kinase, domain 1"/>
    <property type="match status" value="1"/>
</dbReference>
<evidence type="ECO:0000313" key="26">
    <source>
        <dbReference type="RefSeq" id="XP_010910689.1"/>
    </source>
</evidence>
<dbReference type="FunFam" id="2.60.120.200:FF:000086">
    <property type="entry name" value="L-type lectin-domain containing receptor kinase S.4"/>
    <property type="match status" value="1"/>
</dbReference>
<evidence type="ECO:0000256" key="20">
    <source>
        <dbReference type="ARBA" id="ARBA00048679"/>
    </source>
</evidence>
<dbReference type="FunCoup" id="A0A6I9QLY8">
    <property type="interactions" value="98"/>
</dbReference>
<dbReference type="InParanoid" id="A0A6I9QLY8"/>
<evidence type="ECO:0000256" key="12">
    <source>
        <dbReference type="ARBA" id="ARBA00022741"/>
    </source>
</evidence>
<dbReference type="PANTHER" id="PTHR27007">
    <property type="match status" value="1"/>
</dbReference>
<evidence type="ECO:0000256" key="16">
    <source>
        <dbReference type="ARBA" id="ARBA00023136"/>
    </source>
</evidence>
<keyword evidence="9 22" id="KW-0812">Transmembrane</keyword>
<keyword evidence="18" id="KW-0325">Glycoprotein</keyword>
<dbReference type="Pfam" id="PF00139">
    <property type="entry name" value="Lectin_legB"/>
    <property type="match status" value="1"/>
</dbReference>
<dbReference type="InterPro" id="IPR017441">
    <property type="entry name" value="Protein_kinase_ATP_BS"/>
</dbReference>
<evidence type="ECO:0000256" key="21">
    <source>
        <dbReference type="PROSITE-ProRule" id="PRU10141"/>
    </source>
</evidence>
<dbReference type="InterPro" id="IPR013320">
    <property type="entry name" value="ConA-like_dom_sf"/>
</dbReference>
<dbReference type="InterPro" id="IPR000719">
    <property type="entry name" value="Prot_kinase_dom"/>
</dbReference>
<dbReference type="GO" id="GO:0042742">
    <property type="term" value="P:defense response to bacterium"/>
    <property type="evidence" value="ECO:0007669"/>
    <property type="project" value="UniProtKB-ARBA"/>
</dbReference>
<proteinExistence type="inferred from homology"/>
<keyword evidence="25" id="KW-1185">Reference proteome</keyword>
<dbReference type="GO" id="GO:0004674">
    <property type="term" value="F:protein serine/threonine kinase activity"/>
    <property type="evidence" value="ECO:0007669"/>
    <property type="project" value="UniProtKB-KW"/>
</dbReference>
<keyword evidence="11" id="KW-0430">Lectin</keyword>
<evidence type="ECO:0000259" key="24">
    <source>
        <dbReference type="PROSITE" id="PS50011"/>
    </source>
</evidence>
<dbReference type="Gene3D" id="2.60.120.200">
    <property type="match status" value="1"/>
</dbReference>
<keyword evidence="7" id="KW-0723">Serine/threonine-protein kinase</keyword>
<evidence type="ECO:0000256" key="18">
    <source>
        <dbReference type="ARBA" id="ARBA00023180"/>
    </source>
</evidence>
<dbReference type="InterPro" id="IPR050528">
    <property type="entry name" value="L-type_Lectin-RKs"/>
</dbReference>
<comment type="catalytic activity">
    <reaction evidence="19">
        <text>L-threonyl-[protein] + ATP = O-phospho-L-threonyl-[protein] + ADP + H(+)</text>
        <dbReference type="Rhea" id="RHEA:46608"/>
        <dbReference type="Rhea" id="RHEA-COMP:11060"/>
        <dbReference type="Rhea" id="RHEA-COMP:11605"/>
        <dbReference type="ChEBI" id="CHEBI:15378"/>
        <dbReference type="ChEBI" id="CHEBI:30013"/>
        <dbReference type="ChEBI" id="CHEBI:30616"/>
        <dbReference type="ChEBI" id="CHEBI:61977"/>
        <dbReference type="ChEBI" id="CHEBI:456216"/>
        <dbReference type="EC" id="2.7.11.1"/>
    </reaction>
</comment>
<dbReference type="SMART" id="SM00220">
    <property type="entry name" value="S_TKc"/>
    <property type="match status" value="1"/>
</dbReference>
<keyword evidence="17 26" id="KW-0675">Receptor</keyword>
<gene>
    <name evidence="26" type="primary">LOC105036636</name>
</gene>
<dbReference type="InterPro" id="IPR001220">
    <property type="entry name" value="Legume_lectin_dom"/>
</dbReference>
<dbReference type="AlphaFoldDB" id="A0A6I9QLY8"/>
<feature type="binding site" evidence="21">
    <location>
        <position position="397"/>
    </location>
    <ligand>
        <name>ATP</name>
        <dbReference type="ChEBI" id="CHEBI:30616"/>
    </ligand>
</feature>
<keyword evidence="13 26" id="KW-0418">Kinase</keyword>
<evidence type="ECO:0000256" key="4">
    <source>
        <dbReference type="ARBA" id="ARBA00010217"/>
    </source>
</evidence>
<keyword evidence="16 22" id="KW-0472">Membrane</keyword>
<comment type="similarity">
    <text evidence="3">In the N-terminal section; belongs to the leguminous lectin family.</text>
</comment>
<organism evidence="25 26">
    <name type="scientific">Elaeis guineensis var. tenera</name>
    <name type="common">Oil palm</name>
    <dbReference type="NCBI Taxonomy" id="51953"/>
    <lineage>
        <taxon>Eukaryota</taxon>
        <taxon>Viridiplantae</taxon>
        <taxon>Streptophyta</taxon>
        <taxon>Embryophyta</taxon>
        <taxon>Tracheophyta</taxon>
        <taxon>Spermatophyta</taxon>
        <taxon>Magnoliopsida</taxon>
        <taxon>Liliopsida</taxon>
        <taxon>Arecaceae</taxon>
        <taxon>Arecoideae</taxon>
        <taxon>Cocoseae</taxon>
        <taxon>Elaeidinae</taxon>
        <taxon>Elaeis</taxon>
    </lineage>
</organism>
<dbReference type="EC" id="2.7.11.1" evidence="5"/>
<dbReference type="Proteomes" id="UP000504607">
    <property type="component" value="Unplaced"/>
</dbReference>
<evidence type="ECO:0000256" key="17">
    <source>
        <dbReference type="ARBA" id="ARBA00023170"/>
    </source>
</evidence>
<dbReference type="SUPFAM" id="SSF56112">
    <property type="entry name" value="Protein kinase-like (PK-like)"/>
    <property type="match status" value="1"/>
</dbReference>
<dbReference type="Gene3D" id="1.10.510.10">
    <property type="entry name" value="Transferase(Phosphotransferase) domain 1"/>
    <property type="match status" value="1"/>
</dbReference>
<dbReference type="GO" id="GO:0005886">
    <property type="term" value="C:plasma membrane"/>
    <property type="evidence" value="ECO:0007669"/>
    <property type="project" value="UniProtKB-SubCell"/>
</dbReference>
<dbReference type="PROSITE" id="PS00108">
    <property type="entry name" value="PROTEIN_KINASE_ST"/>
    <property type="match status" value="1"/>
</dbReference>
<comment type="catalytic activity">
    <reaction evidence="20">
        <text>L-seryl-[protein] + ATP = O-phospho-L-seryl-[protein] + ADP + H(+)</text>
        <dbReference type="Rhea" id="RHEA:17989"/>
        <dbReference type="Rhea" id="RHEA-COMP:9863"/>
        <dbReference type="Rhea" id="RHEA-COMP:11604"/>
        <dbReference type="ChEBI" id="CHEBI:15378"/>
        <dbReference type="ChEBI" id="CHEBI:29999"/>
        <dbReference type="ChEBI" id="CHEBI:30616"/>
        <dbReference type="ChEBI" id="CHEBI:83421"/>
        <dbReference type="ChEBI" id="CHEBI:456216"/>
        <dbReference type="EC" id="2.7.11.1"/>
    </reaction>
</comment>
<feature type="domain" description="Protein kinase" evidence="24">
    <location>
        <begin position="368"/>
        <end position="630"/>
    </location>
</feature>
<evidence type="ECO:0000256" key="8">
    <source>
        <dbReference type="ARBA" id="ARBA00022679"/>
    </source>
</evidence>
<dbReference type="PROSITE" id="PS00107">
    <property type="entry name" value="PROTEIN_KINASE_ATP"/>
    <property type="match status" value="1"/>
</dbReference>
<evidence type="ECO:0000256" key="23">
    <source>
        <dbReference type="SAM" id="SignalP"/>
    </source>
</evidence>
<keyword evidence="14 21" id="KW-0067">ATP-binding</keyword>
<keyword evidence="8" id="KW-0808">Transferase</keyword>
<evidence type="ECO:0000256" key="5">
    <source>
        <dbReference type="ARBA" id="ARBA00012513"/>
    </source>
</evidence>
<accession>A0A6I9QLY8</accession>
<dbReference type="CDD" id="cd06899">
    <property type="entry name" value="lectin_legume_LecRK_Arcelin_ConA"/>
    <property type="match status" value="1"/>
</dbReference>
<keyword evidence="10 23" id="KW-0732">Signal</keyword>
<protein>
    <recommendedName>
        <fullName evidence="5">non-specific serine/threonine protein kinase</fullName>
        <ecNumber evidence="5">2.7.11.1</ecNumber>
    </recommendedName>
</protein>
<evidence type="ECO:0000256" key="22">
    <source>
        <dbReference type="SAM" id="Phobius"/>
    </source>
</evidence>
<evidence type="ECO:0000256" key="3">
    <source>
        <dbReference type="ARBA" id="ARBA00008536"/>
    </source>
</evidence>
<comment type="subcellular location">
    <subcellularLocation>
        <location evidence="1">Cell membrane</location>
    </subcellularLocation>
    <subcellularLocation>
        <location evidence="2">Membrane</location>
        <topology evidence="2">Single-pass type I membrane protein</topology>
    </subcellularLocation>
</comment>
<dbReference type="InterPro" id="IPR008271">
    <property type="entry name" value="Ser/Thr_kinase_AS"/>
</dbReference>
<evidence type="ECO:0000256" key="2">
    <source>
        <dbReference type="ARBA" id="ARBA00004479"/>
    </source>
</evidence>
<dbReference type="InterPro" id="IPR011009">
    <property type="entry name" value="Kinase-like_dom_sf"/>
</dbReference>
<keyword evidence="6" id="KW-1003">Cell membrane</keyword>
<evidence type="ECO:0000256" key="13">
    <source>
        <dbReference type="ARBA" id="ARBA00022777"/>
    </source>
</evidence>
<dbReference type="OrthoDB" id="543442at2759"/>
<keyword evidence="15 22" id="KW-1133">Transmembrane helix</keyword>
<dbReference type="GO" id="GO:0030246">
    <property type="term" value="F:carbohydrate binding"/>
    <property type="evidence" value="ECO:0007669"/>
    <property type="project" value="UniProtKB-KW"/>
</dbReference>
<dbReference type="GeneID" id="105036636"/>
<evidence type="ECO:0000256" key="19">
    <source>
        <dbReference type="ARBA" id="ARBA00047899"/>
    </source>
</evidence>
<evidence type="ECO:0000256" key="7">
    <source>
        <dbReference type="ARBA" id="ARBA00022527"/>
    </source>
</evidence>
<dbReference type="FunFam" id="3.30.200.20:FF:000423">
    <property type="entry name" value="L-type lectin-domain containing receptor kinase S.1"/>
    <property type="match status" value="1"/>
</dbReference>
<evidence type="ECO:0000256" key="15">
    <source>
        <dbReference type="ARBA" id="ARBA00022989"/>
    </source>
</evidence>
<dbReference type="GO" id="GO:0005524">
    <property type="term" value="F:ATP binding"/>
    <property type="evidence" value="ECO:0007669"/>
    <property type="project" value="UniProtKB-UniRule"/>
</dbReference>
<comment type="similarity">
    <text evidence="4">In the C-terminal section; belongs to the protein kinase superfamily. Ser/Thr protein kinase family.</text>
</comment>
<dbReference type="GO" id="GO:0002229">
    <property type="term" value="P:defense response to oomycetes"/>
    <property type="evidence" value="ECO:0007669"/>
    <property type="project" value="UniProtKB-ARBA"/>
</dbReference>
<evidence type="ECO:0000313" key="25">
    <source>
        <dbReference type="Proteomes" id="UP000504607"/>
    </source>
</evidence>
<name>A0A6I9QLY8_ELAGV</name>
<dbReference type="Pfam" id="PF00069">
    <property type="entry name" value="Pkinase"/>
    <property type="match status" value="1"/>
</dbReference>
<evidence type="ECO:0000256" key="14">
    <source>
        <dbReference type="ARBA" id="ARBA00022840"/>
    </source>
</evidence>
<feature type="transmembrane region" description="Helical" evidence="22">
    <location>
        <begin position="312"/>
        <end position="336"/>
    </location>
</feature>
<dbReference type="FunFam" id="1.10.510.10:FF:000108">
    <property type="entry name" value="L-type lectin-domain containing receptor kinase S.4"/>
    <property type="match status" value="1"/>
</dbReference>
<evidence type="ECO:0000256" key="11">
    <source>
        <dbReference type="ARBA" id="ARBA00022734"/>
    </source>
</evidence>
<feature type="chain" id="PRO_5026816703" description="non-specific serine/threonine protein kinase" evidence="23">
    <location>
        <begin position="45"/>
        <end position="720"/>
    </location>
</feature>
<dbReference type="SUPFAM" id="SSF49899">
    <property type="entry name" value="Concanavalin A-like lectins/glucanases"/>
    <property type="match status" value="1"/>
</dbReference>
<dbReference type="RefSeq" id="XP_010910689.1">
    <property type="nucleotide sequence ID" value="XM_010912387.3"/>
</dbReference>
<reference evidence="26" key="1">
    <citation type="submission" date="2025-08" db="UniProtKB">
        <authorList>
            <consortium name="RefSeq"/>
        </authorList>
    </citation>
    <scope>IDENTIFICATION</scope>
</reference>
<evidence type="ECO:0000256" key="6">
    <source>
        <dbReference type="ARBA" id="ARBA00022475"/>
    </source>
</evidence>
<dbReference type="PROSITE" id="PS50011">
    <property type="entry name" value="PROTEIN_KINASE_DOM"/>
    <property type="match status" value="1"/>
</dbReference>
<evidence type="ECO:0000256" key="1">
    <source>
        <dbReference type="ARBA" id="ARBA00004236"/>
    </source>
</evidence>
<dbReference type="KEGG" id="egu:105036636"/>
<feature type="signal peptide" evidence="23">
    <location>
        <begin position="1"/>
        <end position="44"/>
    </location>
</feature>
<evidence type="ECO:0000256" key="9">
    <source>
        <dbReference type="ARBA" id="ARBA00022692"/>
    </source>
</evidence>
<keyword evidence="12 21" id="KW-0547">Nucleotide-binding</keyword>
<sequence length="720" mass="78767">MHKSNFTSKPKARHHTKLPNFPSAMPKNITFFLLLLSLVLPAASQQDGFSYIGFSRGDANSSNISLNGVAEIEDSGILRLTNETSRLIGHAFYPDRLQFKNATDGAAFSFSTAFAFAAVPEYTTLGGHGLAFVIAPSKELQGALPSQYLGLLNASDVGNFSNHVFAVEFDTVQDFEFGDINDNHVGIDINNLVSNISTAVAYYGNDGKKNNISIKAGHTLQAWVDYDGVGKVLNVTVSPFSSKPPRPLLSFPVDLSTILHDQMFVGFSASTGLLSSSHYLLGWNFKMNGIARSLDLASLPALPQPKKKDPTFVIAISATSVAVLIAIIVAAVYLFYKIKNADVIEPWELEMGPHRFSYSELKSATKGFRDRELLGFGGFGKVYKGTLPVSRAEVAVKRVSHESRQGIREFVAEIGSIGQLRHRNLVQLQGWCRRRADLLLVYDYMPNGSLDKFLFFDDESRPSKTLLLWAQRFRILRGVASALLYLHEEWEHVVIHRDIKASNVLLDADLNGRLGDFGLAKLYEHGANPSTTRVVGTLGYLAPELTRTGKATTSSDVFAFGALVLEVVCGRRPIDHKATPEELILVDWVWERWSSGRWTDVVDPSLGGNYDREEVEVAIKVGLMCSHPAAAARPTMREAVRYLDGGDAVEVPEPPSPPMGLEGNSQAGFDDFVHSYPSSSFDKLSPCSITPTRDAAVSAGHGKVGPLAHSTFSRLSRVSV</sequence>
<dbReference type="CDD" id="cd14066">
    <property type="entry name" value="STKc_IRAK"/>
    <property type="match status" value="1"/>
</dbReference>